<feature type="compositionally biased region" description="Basic and acidic residues" evidence="3">
    <location>
        <begin position="156"/>
        <end position="167"/>
    </location>
</feature>
<dbReference type="Gene3D" id="4.10.60.10">
    <property type="entry name" value="Zinc finger, CCHC-type"/>
    <property type="match status" value="1"/>
</dbReference>
<proteinExistence type="predicted"/>
<dbReference type="InterPro" id="IPR036875">
    <property type="entry name" value="Znf_CCHC_sf"/>
</dbReference>
<dbReference type="InterPro" id="IPR001878">
    <property type="entry name" value="Znf_CCHC"/>
</dbReference>
<feature type="coiled-coil region" evidence="2">
    <location>
        <begin position="50"/>
        <end position="87"/>
    </location>
</feature>
<evidence type="ECO:0000256" key="1">
    <source>
        <dbReference type="PROSITE-ProRule" id="PRU00047"/>
    </source>
</evidence>
<dbReference type="RefSeq" id="XP_062713953.1">
    <property type="nucleotide sequence ID" value="XM_062857969.1"/>
</dbReference>
<name>A0ABM1ZWQ2_AEDAL</name>
<feature type="compositionally biased region" description="Basic and acidic residues" evidence="3">
    <location>
        <begin position="112"/>
        <end position="132"/>
    </location>
</feature>
<accession>A0ABM1ZWQ2</accession>
<keyword evidence="2" id="KW-0175">Coiled coil</keyword>
<dbReference type="EnsemblMetazoa" id="AALFPA23_022304.R33113">
    <property type="protein sequence ID" value="AALFPA23_022304.P33113"/>
    <property type="gene ID" value="AALFPA23_022304"/>
</dbReference>
<keyword evidence="1" id="KW-0863">Zinc-finger</keyword>
<feature type="region of interest" description="Disordered" evidence="3">
    <location>
        <begin position="292"/>
        <end position="348"/>
    </location>
</feature>
<dbReference type="Proteomes" id="UP000069940">
    <property type="component" value="Unassembled WGS sequence"/>
</dbReference>
<evidence type="ECO:0000256" key="2">
    <source>
        <dbReference type="SAM" id="Coils"/>
    </source>
</evidence>
<evidence type="ECO:0000313" key="5">
    <source>
        <dbReference type="EnsemblMetazoa" id="AALFPA23_022304.P33113"/>
    </source>
</evidence>
<feature type="compositionally biased region" description="Basic and acidic residues" evidence="3">
    <location>
        <begin position="208"/>
        <end position="223"/>
    </location>
</feature>
<organism evidence="5 6">
    <name type="scientific">Aedes albopictus</name>
    <name type="common">Asian tiger mosquito</name>
    <name type="synonym">Stegomyia albopicta</name>
    <dbReference type="NCBI Taxonomy" id="7160"/>
    <lineage>
        <taxon>Eukaryota</taxon>
        <taxon>Metazoa</taxon>
        <taxon>Ecdysozoa</taxon>
        <taxon>Arthropoda</taxon>
        <taxon>Hexapoda</taxon>
        <taxon>Insecta</taxon>
        <taxon>Pterygota</taxon>
        <taxon>Neoptera</taxon>
        <taxon>Endopterygota</taxon>
        <taxon>Diptera</taxon>
        <taxon>Nematocera</taxon>
        <taxon>Culicoidea</taxon>
        <taxon>Culicidae</taxon>
        <taxon>Culicinae</taxon>
        <taxon>Aedini</taxon>
        <taxon>Aedes</taxon>
        <taxon>Stegomyia</taxon>
    </lineage>
</organism>
<dbReference type="PROSITE" id="PS50158">
    <property type="entry name" value="ZF_CCHC"/>
    <property type="match status" value="1"/>
</dbReference>
<dbReference type="SMART" id="SM00343">
    <property type="entry name" value="ZnF_C2HC"/>
    <property type="match status" value="2"/>
</dbReference>
<feature type="region of interest" description="Disordered" evidence="3">
    <location>
        <begin position="90"/>
        <end position="223"/>
    </location>
</feature>
<dbReference type="GeneID" id="109397037"/>
<keyword evidence="1" id="KW-0479">Metal-binding</keyword>
<keyword evidence="6" id="KW-1185">Reference proteome</keyword>
<reference evidence="5" key="2">
    <citation type="submission" date="2025-05" db="UniProtKB">
        <authorList>
            <consortium name="EnsemblMetazoa"/>
        </authorList>
    </citation>
    <scope>IDENTIFICATION</scope>
    <source>
        <strain evidence="5">Foshan</strain>
    </source>
</reference>
<evidence type="ECO:0000259" key="4">
    <source>
        <dbReference type="PROSITE" id="PS50158"/>
    </source>
</evidence>
<reference evidence="6" key="1">
    <citation type="journal article" date="2015" name="Proc. Natl. Acad. Sci. U.S.A.">
        <title>Genome sequence of the Asian Tiger mosquito, Aedes albopictus, reveals insights into its biology, genetics, and evolution.</title>
        <authorList>
            <person name="Chen X.G."/>
            <person name="Jiang X."/>
            <person name="Gu J."/>
            <person name="Xu M."/>
            <person name="Wu Y."/>
            <person name="Deng Y."/>
            <person name="Zhang C."/>
            <person name="Bonizzoni M."/>
            <person name="Dermauw W."/>
            <person name="Vontas J."/>
            <person name="Armbruster P."/>
            <person name="Huang X."/>
            <person name="Yang Y."/>
            <person name="Zhang H."/>
            <person name="He W."/>
            <person name="Peng H."/>
            <person name="Liu Y."/>
            <person name="Wu K."/>
            <person name="Chen J."/>
            <person name="Lirakis M."/>
            <person name="Topalis P."/>
            <person name="Van Leeuwen T."/>
            <person name="Hall A.B."/>
            <person name="Jiang X."/>
            <person name="Thorpe C."/>
            <person name="Mueller R.L."/>
            <person name="Sun C."/>
            <person name="Waterhouse R.M."/>
            <person name="Yan G."/>
            <person name="Tu Z.J."/>
            <person name="Fang X."/>
            <person name="James A.A."/>
        </authorList>
    </citation>
    <scope>NUCLEOTIDE SEQUENCE [LARGE SCALE GENOMIC DNA]</scope>
    <source>
        <strain evidence="6">Foshan</strain>
    </source>
</reference>
<sequence>MAEPVDKAMSTKAKKKVYSKKDLTQRLPIENVSAQEQAVVEKKQKKRYRMKDLTQELATERARNARLMAELEQSQRLNDELMALHAEGNATVDGMEDNRPPDNADEAAPSNRWDDARERRESDYERENRFGDAHSTITDALVGGHRSQAAWNTSEDGTRSEFTRENRVGGAHRQVPAQNLEDNDPQDDNGIAETAEASNPWNATGEAVGERRESDYERERRLGDARGTISAALVEGRMHQAAWNTSGQGTRSEFTRENRLSDARRQVQVQNAKDISRPDGYGIAGEAEISNSWDAAGEGRRSDVEGGSPFGDTRRMTPGGIVETRRNQNDGNTSGNGTGSEFGRENRLCSTRRIGPNVEESRLYTSINQLSIASLSVPECKPAEDGEIHRHSFEAWKDLLSDSMILAGIEDEFTKYTVFKVKAGARLLEIFKNTKSSSNDPDVVRSPFANAMARLKSYFGSGSDVMLMRRKLALLTQKPGESDLSYITRVGSMAHLCDFDDTKEFEQIVATVAEHATNREVRTVALKMLSRNQSFTDLIDKVREIEAIKLNEEFVRKKYQKAESNMVASVSASSTRSFRNPVGQLQQRSFQNYGNRPLRGAFRAPRGRQSNVGSGPYLHPSREPKCWRCNSVYHDASVCSHQDKTCIFCGRRGHIRRACRSRAREMGTMQSTREPVGSTPPTIAAIDEANDDSKPVEPMKPARSHAVANVTKMVSEHPSISTQNAQLVNDAKVIIFVNTTLNTVRIASERSQCKTRTVSVHLEKKPQEAQPFVNEMKISTPKVSDVMAIVPECSRNTVQTNKSQKEPAGTTVLKVAFTSAESQLTTKDDAIIAAQVSGMPCTFMIDSGAQQQQEQQILNLIQLYRNIQTPELFANGET</sequence>
<keyword evidence="1" id="KW-0862">Zinc</keyword>
<protein>
    <recommendedName>
        <fullName evidence="4">CCHC-type domain-containing protein</fullName>
    </recommendedName>
</protein>
<feature type="domain" description="CCHC-type" evidence="4">
    <location>
        <begin position="646"/>
        <end position="661"/>
    </location>
</feature>
<evidence type="ECO:0000313" key="6">
    <source>
        <dbReference type="Proteomes" id="UP000069940"/>
    </source>
</evidence>
<evidence type="ECO:0000256" key="3">
    <source>
        <dbReference type="SAM" id="MobiDB-lite"/>
    </source>
</evidence>
<dbReference type="SUPFAM" id="SSF57756">
    <property type="entry name" value="Retrovirus zinc finger-like domains"/>
    <property type="match status" value="1"/>
</dbReference>